<organism evidence="2">
    <name type="scientific">uncultured organism</name>
    <dbReference type="NCBI Taxonomy" id="155900"/>
    <lineage>
        <taxon>unclassified sequences</taxon>
        <taxon>environmental samples</taxon>
    </lineage>
</organism>
<reference evidence="2" key="1">
    <citation type="submission" date="2019-06" db="EMBL/GenBank/DDBJ databases">
        <authorList>
            <person name="Murdoch R.W."/>
            <person name="Fathepure B."/>
        </authorList>
    </citation>
    <scope>NUCLEOTIDE SEQUENCE</scope>
</reference>
<feature type="compositionally biased region" description="Basic and acidic residues" evidence="1">
    <location>
        <begin position="1"/>
        <end position="11"/>
    </location>
</feature>
<evidence type="ECO:0000256" key="1">
    <source>
        <dbReference type="SAM" id="MobiDB-lite"/>
    </source>
</evidence>
<dbReference type="SUPFAM" id="SSF53335">
    <property type="entry name" value="S-adenosyl-L-methionine-dependent methyltransferases"/>
    <property type="match status" value="1"/>
</dbReference>
<sequence>MRVMQESDTRTIEPSGPGVRDETPEPFGKATQRTPPIKTTLRPFFGFYGGKWRDAIKHYPLPRYGTIVEPFAGSAGYALRYASYNVILCEADPILAAVWRYLTRVKSKEIRSIPDVSFDGSVDDLKVCQEAKWLVGLWLNRATGRPRKRPSKWMRDGIRPGSFWGERVRETIASQVEAIRHWKVYNCDYSECPFRGVATWFVDPPYQKAGKYYKYSAEKIDYEQLSAWCRTRPGQVIVCENAGATWLPFRDLASVKTTRARARSNEVIWTSDDDQVVSENLENS</sequence>
<dbReference type="AlphaFoldDB" id="A0A5B8RC00"/>
<proteinExistence type="predicted"/>
<accession>A0A5B8RC00</accession>
<evidence type="ECO:0008006" key="3">
    <source>
        <dbReference type="Google" id="ProtNLM"/>
    </source>
</evidence>
<dbReference type="EMBL" id="MN079137">
    <property type="protein sequence ID" value="QEA06330.1"/>
    <property type="molecule type" value="Genomic_DNA"/>
</dbReference>
<feature type="region of interest" description="Disordered" evidence="1">
    <location>
        <begin position="1"/>
        <end position="36"/>
    </location>
</feature>
<evidence type="ECO:0000313" key="2">
    <source>
        <dbReference type="EMBL" id="QEA06330.1"/>
    </source>
</evidence>
<gene>
    <name evidence="2" type="ORF">KBTEX_02662</name>
</gene>
<name>A0A5B8RC00_9ZZZZ</name>
<protein>
    <recommendedName>
        <fullName evidence="3">D12 class N6 adenine-specific DNA methyltransferase</fullName>
    </recommendedName>
</protein>
<dbReference type="InterPro" id="IPR029063">
    <property type="entry name" value="SAM-dependent_MTases_sf"/>
</dbReference>